<dbReference type="GO" id="GO:0030677">
    <property type="term" value="C:ribonuclease P complex"/>
    <property type="evidence" value="ECO:0007669"/>
    <property type="project" value="UniProtKB-UniRule"/>
</dbReference>
<dbReference type="AlphaFoldDB" id="A0AAQ4CTA4"/>
<dbReference type="GO" id="GO:0001682">
    <property type="term" value="P:tRNA 5'-leader removal"/>
    <property type="evidence" value="ECO:0007669"/>
    <property type="project" value="UniProtKB-UniRule"/>
</dbReference>
<dbReference type="GO" id="GO:0008270">
    <property type="term" value="F:zinc ion binding"/>
    <property type="evidence" value="ECO:0007669"/>
    <property type="project" value="UniProtKB-UniRule"/>
</dbReference>
<dbReference type="Proteomes" id="UP001319921">
    <property type="component" value="Chromosome"/>
</dbReference>
<keyword evidence="4 8" id="KW-0479">Metal-binding</keyword>
<keyword evidence="3 8" id="KW-0540">Nuclease</keyword>
<keyword evidence="2 8" id="KW-0819">tRNA processing</keyword>
<feature type="binding site" evidence="8">
    <location>
        <position position="57"/>
    </location>
    <ligand>
        <name>Zn(2+)</name>
        <dbReference type="ChEBI" id="CHEBI:29105"/>
    </ligand>
</feature>
<dbReference type="KEGG" id="scas:SACC_20520"/>
<evidence type="ECO:0000256" key="6">
    <source>
        <dbReference type="ARBA" id="ARBA00022801"/>
    </source>
</evidence>
<comment type="subcellular location">
    <subcellularLocation>
        <location evidence="8">Cytoplasm</location>
    </subcellularLocation>
</comment>
<dbReference type="Pfam" id="PF04032">
    <property type="entry name" value="Rpr2"/>
    <property type="match status" value="1"/>
</dbReference>
<dbReference type="PIRSF" id="PIRSF004878">
    <property type="entry name" value="RNase_P_4"/>
    <property type="match status" value="1"/>
</dbReference>
<dbReference type="PANTHER" id="PTHR14742">
    <property type="entry name" value="RIBONUCLEASE P SUBUNIT P21"/>
    <property type="match status" value="1"/>
</dbReference>
<evidence type="ECO:0000256" key="5">
    <source>
        <dbReference type="ARBA" id="ARBA00022759"/>
    </source>
</evidence>
<gene>
    <name evidence="8" type="primary">rnp4</name>
    <name evidence="9" type="ORF">SACC_20520</name>
</gene>
<keyword evidence="10" id="KW-1185">Reference proteome</keyword>
<dbReference type="RefSeq" id="WP_229569387.1">
    <property type="nucleotide sequence ID" value="NZ_AP025226.1"/>
</dbReference>
<evidence type="ECO:0000256" key="7">
    <source>
        <dbReference type="ARBA" id="ARBA00022833"/>
    </source>
</evidence>
<dbReference type="GO" id="GO:0004526">
    <property type="term" value="F:ribonuclease P activity"/>
    <property type="evidence" value="ECO:0007669"/>
    <property type="project" value="UniProtKB-UniRule"/>
</dbReference>
<dbReference type="HAMAP" id="MF_00757">
    <property type="entry name" value="RNase_P_4"/>
    <property type="match status" value="1"/>
</dbReference>
<dbReference type="GeneID" id="68866782"/>
<dbReference type="Gene3D" id="6.20.50.20">
    <property type="match status" value="1"/>
</dbReference>
<feature type="binding site" evidence="8">
    <location>
        <position position="60"/>
    </location>
    <ligand>
        <name>Zn(2+)</name>
        <dbReference type="ChEBI" id="CHEBI:29105"/>
    </ligand>
</feature>
<comment type="function">
    <text evidence="8">Part of ribonuclease P, a protein complex that generates mature tRNA molecules by cleaving their 5'-ends.</text>
</comment>
<keyword evidence="7 8" id="KW-0862">Zinc</keyword>
<feature type="binding site" evidence="8">
    <location>
        <position position="86"/>
    </location>
    <ligand>
        <name>Zn(2+)</name>
        <dbReference type="ChEBI" id="CHEBI:29105"/>
    </ligand>
</feature>
<dbReference type="EMBL" id="AP025226">
    <property type="protein sequence ID" value="BDB99035.1"/>
    <property type="molecule type" value="Genomic_DNA"/>
</dbReference>
<evidence type="ECO:0000256" key="8">
    <source>
        <dbReference type="HAMAP-Rule" id="MF_00757"/>
    </source>
</evidence>
<protein>
    <recommendedName>
        <fullName evidence="8">Ribonuclease P protein component 4</fullName>
        <shortName evidence="8">RNase P component 4</shortName>
        <ecNumber evidence="8">3.1.26.5</ecNumber>
    </recommendedName>
    <alternativeName>
        <fullName evidence="8">Rpp21</fullName>
    </alternativeName>
</protein>
<evidence type="ECO:0000256" key="1">
    <source>
        <dbReference type="ARBA" id="ARBA00022490"/>
    </source>
</evidence>
<dbReference type="InterPro" id="IPR016432">
    <property type="entry name" value="RNP4"/>
</dbReference>
<dbReference type="GO" id="GO:0005737">
    <property type="term" value="C:cytoplasm"/>
    <property type="evidence" value="ECO:0007669"/>
    <property type="project" value="UniProtKB-SubCell"/>
</dbReference>
<dbReference type="PANTHER" id="PTHR14742:SF0">
    <property type="entry name" value="RIBONUCLEASE P PROTEIN SUBUNIT P21"/>
    <property type="match status" value="1"/>
</dbReference>
<dbReference type="EC" id="3.1.26.5" evidence="8"/>
<keyword evidence="6 8" id="KW-0378">Hydrolase</keyword>
<comment type="similarity">
    <text evidence="8">Belongs to the eukaryotic/archaeal RNase P protein component 4 family.</text>
</comment>
<comment type="catalytic activity">
    <reaction evidence="8">
        <text>Endonucleolytic cleavage of RNA, removing 5'-extranucleotides from tRNA precursor.</text>
        <dbReference type="EC" id="3.1.26.5"/>
    </reaction>
</comment>
<comment type="subunit">
    <text evidence="8">Consists of a catalytic RNA component and at least 4-5 protein subunits.</text>
</comment>
<evidence type="ECO:0000256" key="3">
    <source>
        <dbReference type="ARBA" id="ARBA00022722"/>
    </source>
</evidence>
<feature type="binding site" evidence="8">
    <location>
        <position position="83"/>
    </location>
    <ligand>
        <name>Zn(2+)</name>
        <dbReference type="ChEBI" id="CHEBI:29105"/>
    </ligand>
</feature>
<keyword evidence="1 8" id="KW-0963">Cytoplasm</keyword>
<organism evidence="9 10">
    <name type="scientific">Saccharolobus caldissimus</name>
    <dbReference type="NCBI Taxonomy" id="1702097"/>
    <lineage>
        <taxon>Archaea</taxon>
        <taxon>Thermoproteota</taxon>
        <taxon>Thermoprotei</taxon>
        <taxon>Sulfolobales</taxon>
        <taxon>Sulfolobaceae</taxon>
        <taxon>Saccharolobus</taxon>
    </lineage>
</organism>
<name>A0AAQ4CTA4_9CREN</name>
<reference evidence="9 10" key="1">
    <citation type="journal article" date="2022" name="Microbiol. Resour. Announc.">
        <title>Complete Genome Sequence of the Hyperthermophilic and Acidophilic Archaeon Saccharolobus caldissimus Strain HS-3T.</title>
        <authorList>
            <person name="Sakai H.D."/>
            <person name="Kurosawa N."/>
        </authorList>
    </citation>
    <scope>NUCLEOTIDE SEQUENCE [LARGE SCALE GENOMIC DNA]</scope>
    <source>
        <strain evidence="9 10">JCM32116</strain>
    </source>
</reference>
<dbReference type="Gene3D" id="1.20.5.420">
    <property type="entry name" value="Immunoglobulin FC, subunit C"/>
    <property type="match status" value="1"/>
</dbReference>
<evidence type="ECO:0000256" key="4">
    <source>
        <dbReference type="ARBA" id="ARBA00022723"/>
    </source>
</evidence>
<sequence length="106" mass="12785">MRRKNAIRKRIIELIIQSVNIAKEGNIELAREYVKLAVMYSRKGKVKIPLKYKRMFCRKCYTPLIVGLTERRRIRSKILIRTCLICNWQRRYVLTRDKRANKESKS</sequence>
<dbReference type="InterPro" id="IPR007175">
    <property type="entry name" value="Rpr2/Snm1/Rpp21"/>
</dbReference>
<accession>A0AAQ4CTA4</accession>
<proteinExistence type="inferred from homology"/>
<keyword evidence="5 8" id="KW-0255">Endonuclease</keyword>
<evidence type="ECO:0000313" key="9">
    <source>
        <dbReference type="EMBL" id="BDB99035.1"/>
    </source>
</evidence>
<evidence type="ECO:0000313" key="10">
    <source>
        <dbReference type="Proteomes" id="UP001319921"/>
    </source>
</evidence>
<comment type="cofactor">
    <cofactor evidence="8">
        <name>Zn(2+)</name>
        <dbReference type="ChEBI" id="CHEBI:29105"/>
    </cofactor>
    <text evidence="8">Binds 1 zinc ion per subunit.</text>
</comment>
<evidence type="ECO:0000256" key="2">
    <source>
        <dbReference type="ARBA" id="ARBA00022694"/>
    </source>
</evidence>